<keyword evidence="3 9" id="KW-0812">Transmembrane</keyword>
<evidence type="ECO:0000256" key="4">
    <source>
        <dbReference type="ARBA" id="ARBA00022729"/>
    </source>
</evidence>
<evidence type="ECO:0000256" key="9">
    <source>
        <dbReference type="SAM" id="Phobius"/>
    </source>
</evidence>
<dbReference type="GO" id="GO:0098552">
    <property type="term" value="C:side of membrane"/>
    <property type="evidence" value="ECO:0007669"/>
    <property type="project" value="UniProtKB-KW"/>
</dbReference>
<evidence type="ECO:0000256" key="8">
    <source>
        <dbReference type="ARBA" id="ARBA00023288"/>
    </source>
</evidence>
<reference evidence="11" key="1">
    <citation type="submission" date="2025-08" db="UniProtKB">
        <authorList>
            <consortium name="RefSeq"/>
        </authorList>
    </citation>
    <scope>IDENTIFICATION</scope>
</reference>
<dbReference type="InterPro" id="IPR031424">
    <property type="entry name" value="QVR-like"/>
</dbReference>
<dbReference type="PANTHER" id="PTHR33562">
    <property type="entry name" value="ATILLA, ISOFORM B-RELATED-RELATED"/>
    <property type="match status" value="1"/>
</dbReference>
<sequence length="170" mass="18988">MYFLIRLTSALQTSATVLTFIIIDKIAGRTNMAAQVSLAIIIVLMNLEYTTGGNLWCYQCNTDLTNGHTRECNDPYVPTPYFDLVLCPQNESQNCLKSVIDYGHILVTVRGCVPSREIDGYCQLEEYFQGSSIACSFCEGYACNNQSSIRVFLLHNLAFLLASIAIILYL</sequence>
<comment type="subcellular location">
    <subcellularLocation>
        <location evidence="1">Membrane</location>
        <topology evidence="1">Lipid-anchor</topology>
        <topology evidence="1">GPI-anchor</topology>
    </subcellularLocation>
</comment>
<protein>
    <submittedName>
        <fullName evidence="11">Uncharacterized protein LOC105680703</fullName>
    </submittedName>
</protein>
<dbReference type="GeneID" id="105680703"/>
<gene>
    <name evidence="11" type="primary">LOC105680703</name>
</gene>
<keyword evidence="8" id="KW-0449">Lipoprotein</keyword>
<evidence type="ECO:0000256" key="3">
    <source>
        <dbReference type="ARBA" id="ARBA00022692"/>
    </source>
</evidence>
<evidence type="ECO:0000313" key="10">
    <source>
        <dbReference type="Proteomes" id="UP000515180"/>
    </source>
</evidence>
<keyword evidence="6 9" id="KW-0472">Membrane</keyword>
<dbReference type="GO" id="GO:0030431">
    <property type="term" value="P:sleep"/>
    <property type="evidence" value="ECO:0007669"/>
    <property type="project" value="InterPro"/>
</dbReference>
<keyword evidence="7" id="KW-0325">Glycoprotein</keyword>
<dbReference type="InterPro" id="IPR050975">
    <property type="entry name" value="Sleep_regulator"/>
</dbReference>
<evidence type="ECO:0000256" key="6">
    <source>
        <dbReference type="ARBA" id="ARBA00023136"/>
    </source>
</evidence>
<dbReference type="OrthoDB" id="7663715at2759"/>
<name>A0A6P3UTD3_BOMIM</name>
<keyword evidence="4" id="KW-0732">Signal</keyword>
<evidence type="ECO:0000256" key="7">
    <source>
        <dbReference type="ARBA" id="ARBA00023180"/>
    </source>
</evidence>
<evidence type="ECO:0000256" key="5">
    <source>
        <dbReference type="ARBA" id="ARBA00022989"/>
    </source>
</evidence>
<feature type="transmembrane region" description="Helical" evidence="9">
    <location>
        <begin position="151"/>
        <end position="169"/>
    </location>
</feature>
<dbReference type="Pfam" id="PF17064">
    <property type="entry name" value="QVR"/>
    <property type="match status" value="1"/>
</dbReference>
<proteinExistence type="predicted"/>
<accession>A0A6P3UTD3</accession>
<keyword evidence="5 9" id="KW-1133">Transmembrane helix</keyword>
<organism evidence="10 11">
    <name type="scientific">Bombus impatiens</name>
    <name type="common">Bumblebee</name>
    <dbReference type="NCBI Taxonomy" id="132113"/>
    <lineage>
        <taxon>Eukaryota</taxon>
        <taxon>Metazoa</taxon>
        <taxon>Ecdysozoa</taxon>
        <taxon>Arthropoda</taxon>
        <taxon>Hexapoda</taxon>
        <taxon>Insecta</taxon>
        <taxon>Pterygota</taxon>
        <taxon>Neoptera</taxon>
        <taxon>Endopterygota</taxon>
        <taxon>Hymenoptera</taxon>
        <taxon>Apocrita</taxon>
        <taxon>Aculeata</taxon>
        <taxon>Apoidea</taxon>
        <taxon>Anthophila</taxon>
        <taxon>Apidae</taxon>
        <taxon>Bombus</taxon>
        <taxon>Pyrobombus</taxon>
    </lineage>
</organism>
<dbReference type="KEGG" id="bim:105680703"/>
<evidence type="ECO:0000313" key="11">
    <source>
        <dbReference type="RefSeq" id="XP_012240491.1"/>
    </source>
</evidence>
<keyword evidence="2" id="KW-0336">GPI-anchor</keyword>
<dbReference type="RefSeq" id="XP_012240491.1">
    <property type="nucleotide sequence ID" value="XM_012385068.3"/>
</dbReference>
<dbReference type="GO" id="GO:0032222">
    <property type="term" value="P:regulation of synaptic transmission, cholinergic"/>
    <property type="evidence" value="ECO:0007669"/>
    <property type="project" value="InterPro"/>
</dbReference>
<evidence type="ECO:0000256" key="2">
    <source>
        <dbReference type="ARBA" id="ARBA00022622"/>
    </source>
</evidence>
<keyword evidence="10" id="KW-1185">Reference proteome</keyword>
<dbReference type="AlphaFoldDB" id="A0A6P3UTD3"/>
<evidence type="ECO:0000256" key="1">
    <source>
        <dbReference type="ARBA" id="ARBA00004589"/>
    </source>
</evidence>
<dbReference type="Proteomes" id="UP000515180">
    <property type="component" value="Unplaced"/>
</dbReference>